<dbReference type="Proteomes" id="UP000292346">
    <property type="component" value="Unassembled WGS sequence"/>
</dbReference>
<dbReference type="GO" id="GO:0097176">
    <property type="term" value="P:epoxide metabolic process"/>
    <property type="evidence" value="ECO:0007669"/>
    <property type="project" value="TreeGrafter"/>
</dbReference>
<evidence type="ECO:0000313" key="7">
    <source>
        <dbReference type="Proteomes" id="UP000292346"/>
    </source>
</evidence>
<feature type="active site" description="Nucleophile" evidence="4">
    <location>
        <position position="185"/>
    </location>
</feature>
<evidence type="ECO:0000259" key="5">
    <source>
        <dbReference type="Pfam" id="PF06441"/>
    </source>
</evidence>
<dbReference type="Gene3D" id="3.40.50.1820">
    <property type="entry name" value="alpha/beta hydrolase"/>
    <property type="match status" value="1"/>
</dbReference>
<dbReference type="Pfam" id="PF06441">
    <property type="entry name" value="EHN"/>
    <property type="match status" value="1"/>
</dbReference>
<evidence type="ECO:0000256" key="4">
    <source>
        <dbReference type="PIRSR" id="PIRSR001112-1"/>
    </source>
</evidence>
<dbReference type="RefSeq" id="WP_131334532.1">
    <property type="nucleotide sequence ID" value="NZ_SJJZ01000001.1"/>
</dbReference>
<dbReference type="InterPro" id="IPR010497">
    <property type="entry name" value="Epoxide_hydro_N"/>
</dbReference>
<dbReference type="AlphaFoldDB" id="A0A4R0HQL9"/>
<evidence type="ECO:0000313" key="6">
    <source>
        <dbReference type="EMBL" id="TCC10109.1"/>
    </source>
</evidence>
<feature type="active site" description="Proton donor" evidence="4">
    <location>
        <position position="316"/>
    </location>
</feature>
<dbReference type="InterPro" id="IPR000639">
    <property type="entry name" value="Epox_hydrolase-like"/>
</dbReference>
<evidence type="ECO:0000256" key="1">
    <source>
        <dbReference type="ARBA" id="ARBA00010088"/>
    </source>
</evidence>
<evidence type="ECO:0000256" key="3">
    <source>
        <dbReference type="ARBA" id="ARBA00022801"/>
    </source>
</evidence>
<evidence type="ECO:0000256" key="2">
    <source>
        <dbReference type="ARBA" id="ARBA00022797"/>
    </source>
</evidence>
<proteinExistence type="inferred from homology"/>
<dbReference type="PANTHER" id="PTHR21661">
    <property type="entry name" value="EPOXIDE HYDROLASE 1-RELATED"/>
    <property type="match status" value="1"/>
</dbReference>
<dbReference type="EMBL" id="SJJZ01000001">
    <property type="protein sequence ID" value="TCC10109.1"/>
    <property type="molecule type" value="Genomic_DNA"/>
</dbReference>
<dbReference type="PIRSF" id="PIRSF001112">
    <property type="entry name" value="Epoxide_hydrolase"/>
    <property type="match status" value="1"/>
</dbReference>
<sequence>MTTHTAAQSQISPFRIDVPQAELDDLRARLAGTRWPRELPGLGWSRGVPTEYLRRIAEYWQHTYDWRQAEARLNELPQFVTEVDGQPIHFVHIRSAEPAARPLLMVHGWPSSFTEFLQVIGPLTDPVAHGGKPEDAVHLVLPSIPGYGFSPVTEPGWGNLFRVASAFAEIMTRLGYERFLAQGTDVGSGIVGMLGMVAPGRVIAAHINGPAPFPFGPELSLDGLEGPERERAERFNAWREDGVGYLHLQATRPQTLAYGLTDSPVAQLAWIIEKFKEWTDADRELPEDAVDLDQLLTNVSIYWFNQVGASAAHAVYEGMQAYREFATKAAEPADGGWEAPPLPPTGVAVFGADLSVRREVDPYGMYTVWNEYERGGHFPAMEVPELLVEDIRAFFRSQSEA</sequence>
<keyword evidence="3 6" id="KW-0378">Hydrolase</keyword>
<feature type="domain" description="Epoxide hydrolase N-terminal" evidence="5">
    <location>
        <begin position="11"/>
        <end position="116"/>
    </location>
</feature>
<dbReference type="SUPFAM" id="SSF53474">
    <property type="entry name" value="alpha/beta-Hydrolases"/>
    <property type="match status" value="1"/>
</dbReference>
<comment type="similarity">
    <text evidence="1">Belongs to the peptidase S33 family.</text>
</comment>
<dbReference type="PRINTS" id="PR00412">
    <property type="entry name" value="EPOXHYDRLASE"/>
</dbReference>
<keyword evidence="7" id="KW-1185">Reference proteome</keyword>
<dbReference type="InterPro" id="IPR029058">
    <property type="entry name" value="AB_hydrolase_fold"/>
</dbReference>
<accession>A0A4R0HQL9</accession>
<keyword evidence="2" id="KW-0058">Aromatic hydrocarbons catabolism</keyword>
<gene>
    <name evidence="6" type="ORF">E0H45_01885</name>
</gene>
<reference evidence="6 7" key="1">
    <citation type="submission" date="2019-02" db="EMBL/GenBank/DDBJ databases">
        <title>Kribbella capetownensis sp. nov. and Kribbella speibonae sp. nov., isolated from soil.</title>
        <authorList>
            <person name="Curtis S.M."/>
            <person name="Norton I."/>
            <person name="Everest G.J."/>
            <person name="Meyers P.R."/>
        </authorList>
    </citation>
    <scope>NUCLEOTIDE SEQUENCE [LARGE SCALE GENOMIC DNA]</scope>
    <source>
        <strain evidence="6 7">KCTC 29219</strain>
    </source>
</reference>
<dbReference type="InterPro" id="IPR016292">
    <property type="entry name" value="Epoxide_hydrolase"/>
</dbReference>
<name>A0A4R0HQL9_9ACTN</name>
<comment type="caution">
    <text evidence="6">The sequence shown here is derived from an EMBL/GenBank/DDBJ whole genome shotgun (WGS) entry which is preliminary data.</text>
</comment>
<organism evidence="6 7">
    <name type="scientific">Kribbella soli</name>
    <dbReference type="NCBI Taxonomy" id="1124743"/>
    <lineage>
        <taxon>Bacteria</taxon>
        <taxon>Bacillati</taxon>
        <taxon>Actinomycetota</taxon>
        <taxon>Actinomycetes</taxon>
        <taxon>Propionibacteriales</taxon>
        <taxon>Kribbellaceae</taxon>
        <taxon>Kribbella</taxon>
    </lineage>
</organism>
<dbReference type="GO" id="GO:0004301">
    <property type="term" value="F:epoxide hydrolase activity"/>
    <property type="evidence" value="ECO:0007669"/>
    <property type="project" value="TreeGrafter"/>
</dbReference>
<protein>
    <submittedName>
        <fullName evidence="6">Epoxide hydrolase</fullName>
    </submittedName>
</protein>
<dbReference type="OrthoDB" id="4654311at2"/>
<feature type="active site" description="Proton acceptor" evidence="4">
    <location>
        <position position="377"/>
    </location>
</feature>
<dbReference type="PANTHER" id="PTHR21661:SF35">
    <property type="entry name" value="EPOXIDE HYDROLASE"/>
    <property type="match status" value="1"/>
</dbReference>